<dbReference type="PATRIC" id="fig|317.243.peg.61"/>
<dbReference type="InterPro" id="IPR013078">
    <property type="entry name" value="His_Pase_superF_clade-1"/>
</dbReference>
<dbReference type="SMART" id="SM00855">
    <property type="entry name" value="PGAM"/>
    <property type="match status" value="1"/>
</dbReference>
<proteinExistence type="predicted"/>
<gene>
    <name evidence="2" type="ORF">AFK24_23870</name>
</gene>
<dbReference type="RefSeq" id="WP_065835577.1">
    <property type="nucleotide sequence ID" value="NZ_LGSI01000068.1"/>
</dbReference>
<organism evidence="2 3">
    <name type="scientific">Pseudomonas syringae</name>
    <dbReference type="NCBI Taxonomy" id="317"/>
    <lineage>
        <taxon>Bacteria</taxon>
        <taxon>Pseudomonadati</taxon>
        <taxon>Pseudomonadota</taxon>
        <taxon>Gammaproteobacteria</taxon>
        <taxon>Pseudomonadales</taxon>
        <taxon>Pseudomonadaceae</taxon>
        <taxon>Pseudomonas</taxon>
    </lineage>
</organism>
<comment type="caution">
    <text evidence="2">The sequence shown here is derived from an EMBL/GenBank/DDBJ whole genome shotgun (WGS) entry which is preliminary data.</text>
</comment>
<sequence>MGSIYLIRHGQASFGADDYDVLSPIGIRQAQVLGKYLAQLGVNFDRCIAGGLRRQQHTAEAALAQFSVLDLPTPLLEIDRAFDEFDADAVIRALLPAMLPDEPEALHVMRNAAEHRGEFQRLFALIIARWLSGDYDTDGLQSWLGFVAQVEAGLLAILESAGPNERIAVFTSGGTITALLHLIIQIPAPQAFELNWQIVNTSLNQLRFRGREVALASFNSHAHLQLLNTPELITYR</sequence>
<dbReference type="OrthoDB" id="280692at2"/>
<dbReference type="EMBL" id="LGSI01000068">
    <property type="protein sequence ID" value="OCR22166.1"/>
    <property type="molecule type" value="Genomic_DNA"/>
</dbReference>
<dbReference type="AlphaFoldDB" id="A0A1C7YZD1"/>
<dbReference type="SUPFAM" id="SSF53254">
    <property type="entry name" value="Phosphoglycerate mutase-like"/>
    <property type="match status" value="1"/>
</dbReference>
<accession>A0A1C7YZD1</accession>
<dbReference type="CDD" id="cd07067">
    <property type="entry name" value="HP_PGM_like"/>
    <property type="match status" value="1"/>
</dbReference>
<dbReference type="InterPro" id="IPR051021">
    <property type="entry name" value="Mito_Ser/Thr_phosphatase"/>
</dbReference>
<evidence type="ECO:0000256" key="1">
    <source>
        <dbReference type="ARBA" id="ARBA00022801"/>
    </source>
</evidence>
<dbReference type="GO" id="GO:0016787">
    <property type="term" value="F:hydrolase activity"/>
    <property type="evidence" value="ECO:0007669"/>
    <property type="project" value="UniProtKB-KW"/>
</dbReference>
<reference evidence="2 3" key="1">
    <citation type="submission" date="2015-07" db="EMBL/GenBank/DDBJ databases">
        <title>Draft genome sequence of a diazotrophic, plant growth-promoting rhizobacterium of the Pseudomonas syringae complex.</title>
        <authorList>
            <person name="Patten C.L."/>
            <person name="Jeong H."/>
        </authorList>
    </citation>
    <scope>NUCLEOTIDE SEQUENCE [LARGE SCALE GENOMIC DNA]</scope>
    <source>
        <strain evidence="2 3">GR12-2</strain>
    </source>
</reference>
<name>A0A1C7YZD1_PSESX</name>
<dbReference type="Proteomes" id="UP000093104">
    <property type="component" value="Unassembled WGS sequence"/>
</dbReference>
<evidence type="ECO:0000313" key="3">
    <source>
        <dbReference type="Proteomes" id="UP000093104"/>
    </source>
</evidence>
<keyword evidence="1" id="KW-0378">Hydrolase</keyword>
<protein>
    <submittedName>
        <fullName evidence="2">Phosphoglycerate mutase</fullName>
    </submittedName>
</protein>
<dbReference type="PANTHER" id="PTHR20935:SF0">
    <property type="entry name" value="SERINE_THREONINE-PROTEIN PHOSPHATASE PGAM5, MITOCHONDRIAL"/>
    <property type="match status" value="1"/>
</dbReference>
<dbReference type="InterPro" id="IPR029033">
    <property type="entry name" value="His_PPase_superfam"/>
</dbReference>
<evidence type="ECO:0000313" key="2">
    <source>
        <dbReference type="EMBL" id="OCR22166.1"/>
    </source>
</evidence>
<dbReference type="PANTHER" id="PTHR20935">
    <property type="entry name" value="PHOSPHOGLYCERATE MUTASE-RELATED"/>
    <property type="match status" value="1"/>
</dbReference>
<dbReference type="Gene3D" id="3.40.50.1240">
    <property type="entry name" value="Phosphoglycerate mutase-like"/>
    <property type="match status" value="1"/>
</dbReference>
<dbReference type="Pfam" id="PF00300">
    <property type="entry name" value="His_Phos_1"/>
    <property type="match status" value="1"/>
</dbReference>